<dbReference type="OrthoDB" id="3361376at2"/>
<keyword evidence="3" id="KW-1185">Reference proteome</keyword>
<evidence type="ECO:0000313" key="2">
    <source>
        <dbReference type="EMBL" id="PXY32081.1"/>
    </source>
</evidence>
<dbReference type="EMBL" id="MASW01000001">
    <property type="protein sequence ID" value="PXY32081.1"/>
    <property type="molecule type" value="Genomic_DNA"/>
</dbReference>
<comment type="caution">
    <text evidence="2">The sequence shown here is derived from an EMBL/GenBank/DDBJ whole genome shotgun (WGS) entry which is preliminary data.</text>
</comment>
<reference evidence="2 3" key="1">
    <citation type="submission" date="2016-07" db="EMBL/GenBank/DDBJ databases">
        <title>Draft genome sequence of Prauserella muralis DSM 45305, isolated from a mould-covered wall in an indoor environment.</title>
        <authorList>
            <person name="Ruckert C."/>
            <person name="Albersmeier A."/>
            <person name="Jiang C.-L."/>
            <person name="Jiang Y."/>
            <person name="Kalinowski J."/>
            <person name="Schneider O."/>
            <person name="Winkler A."/>
            <person name="Zotchev S.B."/>
        </authorList>
    </citation>
    <scope>NUCLEOTIDE SEQUENCE [LARGE SCALE GENOMIC DNA]</scope>
    <source>
        <strain evidence="2 3">DSM 45305</strain>
    </source>
</reference>
<gene>
    <name evidence="2" type="ORF">BAY60_07200</name>
</gene>
<dbReference type="GO" id="GO:0006529">
    <property type="term" value="P:asparagine biosynthetic process"/>
    <property type="evidence" value="ECO:0007669"/>
    <property type="project" value="InterPro"/>
</dbReference>
<dbReference type="Gene3D" id="3.40.50.620">
    <property type="entry name" value="HUPs"/>
    <property type="match status" value="1"/>
</dbReference>
<protein>
    <recommendedName>
        <fullName evidence="1">Asparagine synthetase domain-containing protein</fullName>
    </recommendedName>
</protein>
<dbReference type="AlphaFoldDB" id="A0A2V4BAJ0"/>
<sequence>MPSFCTSHPALPVIPPRDVAIGHPAGDVALLPARPARVEPDPARALRDALRPALRRSPCVVAFSGGRDSSLLLAVAADLAVRDGFEPPVAVTFRYPGDAAADESAWQDLVAAHLRERGLAFEWVRQDIGDELDLVGPLTAPVLRAHGGPTFPAALGNTILLARHAAGGSLVTGNAGDEVLGGHRAGVLRAVARRRARGLTRADWRLAATCAAPAPIRSALARRALGEARWLRPEPRRAALAAAARRHGRRPLRWDRSVWSALAPRAGVVGRRTRTAVVRGHDATLVEPLSDPAFVASYAAFGGRWGGLTRAAAMRLLADGLLPEEMLARRDKAEFNGSRFGPVARAFATEWAGQGVDEGLVDPVALRAAWLSDVPPAGTAMLLQQAWLATAKERS</sequence>
<evidence type="ECO:0000313" key="3">
    <source>
        <dbReference type="Proteomes" id="UP000249915"/>
    </source>
</evidence>
<dbReference type="Proteomes" id="UP000249915">
    <property type="component" value="Unassembled WGS sequence"/>
</dbReference>
<dbReference type="InterPro" id="IPR014729">
    <property type="entry name" value="Rossmann-like_a/b/a_fold"/>
</dbReference>
<dbReference type="RefSeq" id="WP_112280121.1">
    <property type="nucleotide sequence ID" value="NZ_MASW01000001.1"/>
</dbReference>
<dbReference type="GO" id="GO:0004066">
    <property type="term" value="F:asparagine synthase (glutamine-hydrolyzing) activity"/>
    <property type="evidence" value="ECO:0007669"/>
    <property type="project" value="InterPro"/>
</dbReference>
<dbReference type="InterPro" id="IPR001962">
    <property type="entry name" value="Asn_synthase"/>
</dbReference>
<dbReference type="Pfam" id="PF00733">
    <property type="entry name" value="Asn_synthase"/>
    <property type="match status" value="1"/>
</dbReference>
<feature type="domain" description="Asparagine synthetase" evidence="1">
    <location>
        <begin position="45"/>
        <end position="370"/>
    </location>
</feature>
<organism evidence="2 3">
    <name type="scientific">Prauserella muralis</name>
    <dbReference type="NCBI Taxonomy" id="588067"/>
    <lineage>
        <taxon>Bacteria</taxon>
        <taxon>Bacillati</taxon>
        <taxon>Actinomycetota</taxon>
        <taxon>Actinomycetes</taxon>
        <taxon>Pseudonocardiales</taxon>
        <taxon>Pseudonocardiaceae</taxon>
        <taxon>Prauserella</taxon>
    </lineage>
</organism>
<dbReference type="SUPFAM" id="SSF52402">
    <property type="entry name" value="Adenine nucleotide alpha hydrolases-like"/>
    <property type="match status" value="1"/>
</dbReference>
<name>A0A2V4BAJ0_9PSEU</name>
<proteinExistence type="predicted"/>
<accession>A0A2V4BAJ0</accession>
<evidence type="ECO:0000259" key="1">
    <source>
        <dbReference type="Pfam" id="PF00733"/>
    </source>
</evidence>